<feature type="binding site" evidence="14">
    <location>
        <position position="231"/>
    </location>
    <ligand>
        <name>ATP</name>
        <dbReference type="ChEBI" id="CHEBI:30616"/>
    </ligand>
</feature>
<evidence type="ECO:0000313" key="16">
    <source>
        <dbReference type="EMBL" id="QGW28223.1"/>
    </source>
</evidence>
<dbReference type="NCBIfam" id="TIGR00057">
    <property type="entry name" value="L-threonylcarbamoyladenylate synthase"/>
    <property type="match status" value="1"/>
</dbReference>
<dbReference type="EC" id="2.7.7.87" evidence="3 13"/>
<keyword evidence="9 13" id="KW-0547">Nucleotide-binding</keyword>
<evidence type="ECO:0000259" key="15">
    <source>
        <dbReference type="PROSITE" id="PS51163"/>
    </source>
</evidence>
<evidence type="ECO:0000256" key="9">
    <source>
        <dbReference type="ARBA" id="ARBA00022741"/>
    </source>
</evidence>
<feature type="binding site" evidence="14">
    <location>
        <position position="65"/>
    </location>
    <ligand>
        <name>L-threonine</name>
        <dbReference type="ChEBI" id="CHEBI:57926"/>
    </ligand>
</feature>
<comment type="subcellular location">
    <subcellularLocation>
        <location evidence="1 13">Cytoplasm</location>
    </subcellularLocation>
</comment>
<feature type="binding site" evidence="14">
    <location>
        <position position="120"/>
    </location>
    <ligand>
        <name>L-threonine</name>
        <dbReference type="ChEBI" id="CHEBI:57926"/>
    </ligand>
</feature>
<feature type="binding site" evidence="14">
    <location>
        <position position="180"/>
    </location>
    <ligand>
        <name>L-threonine</name>
        <dbReference type="ChEBI" id="CHEBI:57926"/>
    </ligand>
</feature>
<feature type="binding site" evidence="14">
    <location>
        <position position="140"/>
    </location>
    <ligand>
        <name>L-threonine</name>
        <dbReference type="ChEBI" id="CHEBI:57926"/>
    </ligand>
</feature>
<dbReference type="PANTHER" id="PTHR17490">
    <property type="entry name" value="SUA5"/>
    <property type="match status" value="1"/>
</dbReference>
<protein>
    <recommendedName>
        <fullName evidence="4 13">Threonylcarbamoyl-AMP synthase</fullName>
        <shortName evidence="13">TC-AMP synthase</shortName>
        <ecNumber evidence="3 13">2.7.7.87</ecNumber>
    </recommendedName>
    <alternativeName>
        <fullName evidence="11 13">L-threonylcarbamoyladenylate synthase</fullName>
    </alternativeName>
</protein>
<dbReference type="GO" id="GO:0005737">
    <property type="term" value="C:cytoplasm"/>
    <property type="evidence" value="ECO:0007669"/>
    <property type="project" value="UniProtKB-SubCell"/>
</dbReference>
<feature type="binding site" evidence="14">
    <location>
        <position position="60"/>
    </location>
    <ligand>
        <name>ATP</name>
        <dbReference type="ChEBI" id="CHEBI:30616"/>
    </ligand>
</feature>
<evidence type="ECO:0000256" key="11">
    <source>
        <dbReference type="ARBA" id="ARBA00029774"/>
    </source>
</evidence>
<keyword evidence="17" id="KW-1185">Reference proteome</keyword>
<keyword evidence="8 13" id="KW-0548">Nucleotidyltransferase</keyword>
<evidence type="ECO:0000256" key="5">
    <source>
        <dbReference type="ARBA" id="ARBA00022490"/>
    </source>
</evidence>
<dbReference type="PANTHER" id="PTHR17490:SF16">
    <property type="entry name" value="THREONYLCARBAMOYL-AMP SYNTHASE"/>
    <property type="match status" value="1"/>
</dbReference>
<feature type="binding site" evidence="14">
    <location>
        <position position="150"/>
    </location>
    <ligand>
        <name>ATP</name>
        <dbReference type="ChEBI" id="CHEBI:30616"/>
    </ligand>
</feature>
<evidence type="ECO:0000256" key="6">
    <source>
        <dbReference type="ARBA" id="ARBA00022679"/>
    </source>
</evidence>
<dbReference type="Proteomes" id="UP000426027">
    <property type="component" value="Chromosome"/>
</dbReference>
<proteinExistence type="inferred from homology"/>
<evidence type="ECO:0000256" key="10">
    <source>
        <dbReference type="ARBA" id="ARBA00022840"/>
    </source>
</evidence>
<keyword evidence="10 13" id="KW-0067">ATP-binding</keyword>
<dbReference type="GO" id="GO:0061710">
    <property type="term" value="F:L-threonylcarbamoyladenylate synthase"/>
    <property type="evidence" value="ECO:0007669"/>
    <property type="project" value="UniProtKB-EC"/>
</dbReference>
<dbReference type="EMBL" id="CP046566">
    <property type="protein sequence ID" value="QGW28223.1"/>
    <property type="molecule type" value="Genomic_DNA"/>
</dbReference>
<comment type="catalytic activity">
    <reaction evidence="12 13">
        <text>L-threonine + hydrogencarbonate + ATP = L-threonylcarbamoyladenylate + diphosphate + H2O</text>
        <dbReference type="Rhea" id="RHEA:36407"/>
        <dbReference type="ChEBI" id="CHEBI:15377"/>
        <dbReference type="ChEBI" id="CHEBI:17544"/>
        <dbReference type="ChEBI" id="CHEBI:30616"/>
        <dbReference type="ChEBI" id="CHEBI:33019"/>
        <dbReference type="ChEBI" id="CHEBI:57926"/>
        <dbReference type="ChEBI" id="CHEBI:73682"/>
        <dbReference type="EC" id="2.7.7.87"/>
    </reaction>
</comment>
<dbReference type="Gene3D" id="3.40.50.11030">
    <property type="entry name" value="Threonylcarbamoyl-AMP synthase, C-terminal domain"/>
    <property type="match status" value="1"/>
</dbReference>
<dbReference type="GO" id="GO:0005524">
    <property type="term" value="F:ATP binding"/>
    <property type="evidence" value="ECO:0007669"/>
    <property type="project" value="UniProtKB-UniRule"/>
</dbReference>
<dbReference type="InterPro" id="IPR006070">
    <property type="entry name" value="Sua5-like_dom"/>
</dbReference>
<reference evidence="16 17" key="1">
    <citation type="submission" date="2019-11" db="EMBL/GenBank/DDBJ databases">
        <authorList>
            <person name="Im W.T."/>
        </authorList>
    </citation>
    <scope>NUCLEOTIDE SEQUENCE [LARGE SCALE GENOMIC DNA]</scope>
    <source>
        <strain evidence="16 17">SB-02</strain>
    </source>
</reference>
<gene>
    <name evidence="16" type="ORF">GLV81_09050</name>
</gene>
<dbReference type="InterPro" id="IPR005145">
    <property type="entry name" value="Sua5_C"/>
</dbReference>
<keyword evidence="7 13" id="KW-0819">tRNA processing</keyword>
<evidence type="ECO:0000256" key="14">
    <source>
        <dbReference type="PIRSR" id="PIRSR004930-1"/>
    </source>
</evidence>
<dbReference type="SUPFAM" id="SSF55821">
    <property type="entry name" value="YrdC/RibB"/>
    <property type="match status" value="1"/>
</dbReference>
<dbReference type="KEGG" id="fls:GLV81_09050"/>
<dbReference type="PIRSF" id="PIRSF004930">
    <property type="entry name" value="Tln_factor_SUA5"/>
    <property type="match status" value="1"/>
</dbReference>
<dbReference type="InterPro" id="IPR038385">
    <property type="entry name" value="Sua5/YwlC_C"/>
</dbReference>
<dbReference type="InterPro" id="IPR050156">
    <property type="entry name" value="TC-AMP_synthase_SUA5"/>
</dbReference>
<feature type="binding site" evidence="14">
    <location>
        <position position="33"/>
    </location>
    <ligand>
        <name>L-threonine</name>
        <dbReference type="ChEBI" id="CHEBI:57926"/>
    </ligand>
</feature>
<evidence type="ECO:0000256" key="13">
    <source>
        <dbReference type="PIRNR" id="PIRNR004930"/>
    </source>
</evidence>
<dbReference type="GO" id="GO:0008033">
    <property type="term" value="P:tRNA processing"/>
    <property type="evidence" value="ECO:0007669"/>
    <property type="project" value="UniProtKB-KW"/>
</dbReference>
<dbReference type="Pfam" id="PF03481">
    <property type="entry name" value="Sua5_C"/>
    <property type="match status" value="1"/>
</dbReference>
<evidence type="ECO:0000256" key="4">
    <source>
        <dbReference type="ARBA" id="ARBA00015492"/>
    </source>
</evidence>
<feature type="binding site" evidence="14">
    <location>
        <position position="56"/>
    </location>
    <ligand>
        <name>ATP</name>
        <dbReference type="ChEBI" id="CHEBI:30616"/>
    </ligand>
</feature>
<sequence length="336" mass="36217">MTSSSFDTIIGTDIVAAADWLRKAELVAIPTETVYGLAGNALKEEAVLKIFLAKDRPRFNPLILHVPDIDAVKKYVLHISPVMKLLMNTFSPGPITFLLDKNPTIVSDVVTAGSSKVAVRLPAHPVTQALLKQLDFPLVAPSANRFGYVSPVTAAHVYEGLHGRIPYILDGGTCTVGVESTIVDEEDGQLIIRRTGKVSMEDIARIAGVTPVLKTHAEDHPVAPGMLKTHYATHTPLYLGKATDTSALAADKRVIIMGWGNEEAIAAAYHFPATTTLLRVISLSNDSRIDEVASKLFASMRNADNFGADAILVEPFPNEGIGQAINDRLQRASVLH</sequence>
<evidence type="ECO:0000256" key="2">
    <source>
        <dbReference type="ARBA" id="ARBA00007663"/>
    </source>
</evidence>
<keyword evidence="6 13" id="KW-0808">Transferase</keyword>
<name>A0A6I6G9J4_9BACT</name>
<evidence type="ECO:0000256" key="8">
    <source>
        <dbReference type="ARBA" id="ARBA00022695"/>
    </source>
</evidence>
<dbReference type="InterPro" id="IPR010923">
    <property type="entry name" value="T(6)A37_SUA5"/>
</dbReference>
<feature type="domain" description="YrdC-like" evidence="15">
    <location>
        <begin position="11"/>
        <end position="198"/>
    </location>
</feature>
<dbReference type="GO" id="GO:0006450">
    <property type="term" value="P:regulation of translational fidelity"/>
    <property type="evidence" value="ECO:0007669"/>
    <property type="project" value="TreeGrafter"/>
</dbReference>
<dbReference type="Pfam" id="PF01300">
    <property type="entry name" value="Sua5_yciO_yrdC"/>
    <property type="match status" value="1"/>
</dbReference>
<dbReference type="InterPro" id="IPR017945">
    <property type="entry name" value="DHBP_synth_RibB-like_a/b_dom"/>
</dbReference>
<dbReference type="PROSITE" id="PS51163">
    <property type="entry name" value="YRDC"/>
    <property type="match status" value="1"/>
</dbReference>
<dbReference type="GO" id="GO:0003725">
    <property type="term" value="F:double-stranded RNA binding"/>
    <property type="evidence" value="ECO:0007669"/>
    <property type="project" value="UniProtKB-UniRule"/>
</dbReference>
<accession>A0A6I6G9J4</accession>
<organism evidence="16 17">
    <name type="scientific">Phnomibacter ginsenosidimutans</name>
    <dbReference type="NCBI Taxonomy" id="2676868"/>
    <lineage>
        <taxon>Bacteria</taxon>
        <taxon>Pseudomonadati</taxon>
        <taxon>Bacteroidota</taxon>
        <taxon>Chitinophagia</taxon>
        <taxon>Chitinophagales</taxon>
        <taxon>Chitinophagaceae</taxon>
        <taxon>Phnomibacter</taxon>
    </lineage>
</organism>
<evidence type="ECO:0000313" key="17">
    <source>
        <dbReference type="Proteomes" id="UP000426027"/>
    </source>
</evidence>
<keyword evidence="5 13" id="KW-0963">Cytoplasm</keyword>
<feature type="binding site" evidence="14">
    <location>
        <position position="194"/>
    </location>
    <ligand>
        <name>ATP</name>
        <dbReference type="ChEBI" id="CHEBI:30616"/>
    </ligand>
</feature>
<dbReference type="GO" id="GO:0000049">
    <property type="term" value="F:tRNA binding"/>
    <property type="evidence" value="ECO:0007669"/>
    <property type="project" value="TreeGrafter"/>
</dbReference>
<feature type="binding site" evidence="14">
    <location>
        <position position="142"/>
    </location>
    <ligand>
        <name>L-threonine</name>
        <dbReference type="ChEBI" id="CHEBI:57926"/>
    </ligand>
</feature>
<evidence type="ECO:0000256" key="12">
    <source>
        <dbReference type="ARBA" id="ARBA00048366"/>
    </source>
</evidence>
<comment type="similarity">
    <text evidence="2 13">Belongs to the SUA5 family.</text>
</comment>
<comment type="function">
    <text evidence="13">Required for the formation of a threonylcarbamoyl group on adenosine at position 37 (t(6)A37) in tRNAs that read codons beginning with adenine.</text>
</comment>
<evidence type="ECO:0000256" key="1">
    <source>
        <dbReference type="ARBA" id="ARBA00004496"/>
    </source>
</evidence>
<dbReference type="Gene3D" id="3.90.870.10">
    <property type="entry name" value="DHBP synthase"/>
    <property type="match status" value="1"/>
</dbReference>
<evidence type="ECO:0000256" key="3">
    <source>
        <dbReference type="ARBA" id="ARBA00012584"/>
    </source>
</evidence>
<dbReference type="AlphaFoldDB" id="A0A6I6G9J4"/>
<dbReference type="RefSeq" id="WP_157478580.1">
    <property type="nucleotide sequence ID" value="NZ_CP046566.1"/>
</dbReference>
<evidence type="ECO:0000256" key="7">
    <source>
        <dbReference type="ARBA" id="ARBA00022694"/>
    </source>
</evidence>